<gene>
    <name evidence="1" type="ORF">D5086_0000149180</name>
</gene>
<proteinExistence type="predicted"/>
<name>A0A4V6A8P6_POPAL</name>
<dbReference type="AlphaFoldDB" id="A0A4V6A8P6"/>
<dbReference type="EMBL" id="RCHU01000499">
    <property type="protein sequence ID" value="TKS03826.1"/>
    <property type="molecule type" value="Genomic_DNA"/>
</dbReference>
<sequence length="160" mass="17719">MAIIEVGVDGFLFLLSMSIQLDNLYKLDPVFLNDELARIENKEGVNFMLYYQSGGPKNKGEVLEDENRMILLRLPKKVGFMQAVLCLLFAILIDDLAAPVPISTSCSVQVRFHASVTPIWLPYLAMPPAEWLKLTTSLSFGNPTSLPGVGTARVFVKIDS</sequence>
<evidence type="ECO:0000313" key="1">
    <source>
        <dbReference type="EMBL" id="TKS03826.1"/>
    </source>
</evidence>
<accession>A0A4V6A8P6</accession>
<protein>
    <submittedName>
        <fullName evidence="1">Uncharacterized protein</fullName>
    </submittedName>
</protein>
<comment type="caution">
    <text evidence="1">The sequence shown here is derived from an EMBL/GenBank/DDBJ whole genome shotgun (WGS) entry which is preliminary data.</text>
</comment>
<reference evidence="1" key="1">
    <citation type="submission" date="2018-10" db="EMBL/GenBank/DDBJ databases">
        <title>Population genomic analysis revealed the cold adaptation of white poplar.</title>
        <authorList>
            <person name="Liu Y.-J."/>
        </authorList>
    </citation>
    <scope>NUCLEOTIDE SEQUENCE [LARGE SCALE GENOMIC DNA]</scope>
    <source>
        <strain evidence="1">PAL-ZL1</strain>
    </source>
</reference>
<organism evidence="1">
    <name type="scientific">Populus alba</name>
    <name type="common">White poplar</name>
    <dbReference type="NCBI Taxonomy" id="43335"/>
    <lineage>
        <taxon>Eukaryota</taxon>
        <taxon>Viridiplantae</taxon>
        <taxon>Streptophyta</taxon>
        <taxon>Embryophyta</taxon>
        <taxon>Tracheophyta</taxon>
        <taxon>Spermatophyta</taxon>
        <taxon>Magnoliopsida</taxon>
        <taxon>eudicotyledons</taxon>
        <taxon>Gunneridae</taxon>
        <taxon>Pentapetalae</taxon>
        <taxon>rosids</taxon>
        <taxon>fabids</taxon>
        <taxon>Malpighiales</taxon>
        <taxon>Salicaceae</taxon>
        <taxon>Saliceae</taxon>
        <taxon>Populus</taxon>
    </lineage>
</organism>